<evidence type="ECO:0000256" key="1">
    <source>
        <dbReference type="SAM" id="MobiDB-lite"/>
    </source>
</evidence>
<dbReference type="AlphaFoldDB" id="A0A6L2KKH9"/>
<sequence length="502" mass="56375">MFTTIKLVSKHQNTQQFGATLPIELTNADIKNSNAYKEYYAVAIGATPPKPKASVRKTRSEGTGTIPGVPDVPTNESEEEISWKSTDEDGDDDEGNDGDDDDDARDDDDQEDEGDDDEDDQKEGSDDEQAYDKEELIHPSLSIHAEEETMDEESFDPIPKTLENTNDEGNGEENLRTNVGREEGHDGEEEEDELYRDVNINLRRGIQMTQEFKDSHVTLTSVNPDGQQQSSSVSPQFMTMVPLLMSAPTLTPSNIATIITTQQAPTPPTTAPSTLLQDLPNFGSLFGFDNRMKKLEENFSEFMQMNQFVGAVSSIPGIVQRYKDQRMNEAVKTIDENMQKIIKEHVKEQVKVQVSKILPKIELTVNKQLEAEVLTRLFYSSKTSYVVAADLSEMELKKILIEKIEGNKSIQRSNEQRNLYKALVEAYESDKIILDTYGDIVTLKRRRNDDADKDEEPSARSDRGSKRRREGKEPESASAPQEKRNTPKMGRSGIRSPGHVTS</sequence>
<dbReference type="EMBL" id="BKCJ010002546">
    <property type="protein sequence ID" value="GEU49310.1"/>
    <property type="molecule type" value="Genomic_DNA"/>
</dbReference>
<feature type="compositionally biased region" description="Basic and acidic residues" evidence="1">
    <location>
        <begin position="456"/>
        <end position="485"/>
    </location>
</feature>
<organism evidence="2">
    <name type="scientific">Tanacetum cinerariifolium</name>
    <name type="common">Dalmatian daisy</name>
    <name type="synonym">Chrysanthemum cinerariifolium</name>
    <dbReference type="NCBI Taxonomy" id="118510"/>
    <lineage>
        <taxon>Eukaryota</taxon>
        <taxon>Viridiplantae</taxon>
        <taxon>Streptophyta</taxon>
        <taxon>Embryophyta</taxon>
        <taxon>Tracheophyta</taxon>
        <taxon>Spermatophyta</taxon>
        <taxon>Magnoliopsida</taxon>
        <taxon>eudicotyledons</taxon>
        <taxon>Gunneridae</taxon>
        <taxon>Pentapetalae</taxon>
        <taxon>asterids</taxon>
        <taxon>campanulids</taxon>
        <taxon>Asterales</taxon>
        <taxon>Asteraceae</taxon>
        <taxon>Asteroideae</taxon>
        <taxon>Anthemideae</taxon>
        <taxon>Anthemidinae</taxon>
        <taxon>Tanacetum</taxon>
    </lineage>
</organism>
<reference evidence="2" key="1">
    <citation type="journal article" date="2019" name="Sci. Rep.">
        <title>Draft genome of Tanacetum cinerariifolium, the natural source of mosquito coil.</title>
        <authorList>
            <person name="Yamashiro T."/>
            <person name="Shiraishi A."/>
            <person name="Satake H."/>
            <person name="Nakayama K."/>
        </authorList>
    </citation>
    <scope>NUCLEOTIDE SEQUENCE</scope>
</reference>
<protein>
    <submittedName>
        <fullName evidence="2">Uncharacterized protein</fullName>
    </submittedName>
</protein>
<name>A0A6L2KKH9_TANCI</name>
<feature type="compositionally biased region" description="Acidic residues" evidence="1">
    <location>
        <begin position="88"/>
        <end position="129"/>
    </location>
</feature>
<evidence type="ECO:0000313" key="2">
    <source>
        <dbReference type="EMBL" id="GEU49310.1"/>
    </source>
</evidence>
<feature type="region of interest" description="Disordered" evidence="1">
    <location>
        <begin position="44"/>
        <end position="192"/>
    </location>
</feature>
<comment type="caution">
    <text evidence="2">The sequence shown here is derived from an EMBL/GenBank/DDBJ whole genome shotgun (WGS) entry which is preliminary data.</text>
</comment>
<feature type="compositionally biased region" description="Basic and acidic residues" evidence="1">
    <location>
        <begin position="173"/>
        <end position="184"/>
    </location>
</feature>
<gene>
    <name evidence="2" type="ORF">Tci_021288</name>
</gene>
<proteinExistence type="predicted"/>
<accession>A0A6L2KKH9</accession>
<feature type="region of interest" description="Disordered" evidence="1">
    <location>
        <begin position="448"/>
        <end position="502"/>
    </location>
</feature>